<dbReference type="Pfam" id="PF00293">
    <property type="entry name" value="NUDIX"/>
    <property type="match status" value="1"/>
</dbReference>
<keyword evidence="3" id="KW-1185">Reference proteome</keyword>
<dbReference type="InterPro" id="IPR036388">
    <property type="entry name" value="WH-like_DNA-bd_sf"/>
</dbReference>
<dbReference type="InterPro" id="IPR054105">
    <property type="entry name" value="WHD_NrtR"/>
</dbReference>
<dbReference type="CDD" id="cd18873">
    <property type="entry name" value="NUDIX_NadM_like"/>
    <property type="match status" value="1"/>
</dbReference>
<dbReference type="Gene3D" id="1.10.10.10">
    <property type="entry name" value="Winged helix-like DNA-binding domain superfamily/Winged helix DNA-binding domain"/>
    <property type="match status" value="1"/>
</dbReference>
<evidence type="ECO:0000259" key="1">
    <source>
        <dbReference type="PROSITE" id="PS51462"/>
    </source>
</evidence>
<dbReference type="InterPro" id="IPR000086">
    <property type="entry name" value="NUDIX_hydrolase_dom"/>
</dbReference>
<dbReference type="Proteomes" id="UP001500618">
    <property type="component" value="Unassembled WGS sequence"/>
</dbReference>
<dbReference type="PANTHER" id="PTHR43736">
    <property type="entry name" value="ADP-RIBOSE PYROPHOSPHATASE"/>
    <property type="match status" value="1"/>
</dbReference>
<comment type="caution">
    <text evidence="2">The sequence shown here is derived from an EMBL/GenBank/DDBJ whole genome shotgun (WGS) entry which is preliminary data.</text>
</comment>
<organism evidence="2 3">
    <name type="scientific">Fodinicola feengrottensis</name>
    <dbReference type="NCBI Taxonomy" id="435914"/>
    <lineage>
        <taxon>Bacteria</taxon>
        <taxon>Bacillati</taxon>
        <taxon>Actinomycetota</taxon>
        <taxon>Actinomycetes</taxon>
        <taxon>Mycobacteriales</taxon>
        <taxon>Fodinicola</taxon>
    </lineage>
</organism>
<dbReference type="EMBL" id="BAAANY010000009">
    <property type="protein sequence ID" value="GAA1676195.1"/>
    <property type="molecule type" value="Genomic_DNA"/>
</dbReference>
<protein>
    <submittedName>
        <fullName evidence="2">NUDIX domain-containing protein</fullName>
    </submittedName>
</protein>
<evidence type="ECO:0000313" key="2">
    <source>
        <dbReference type="EMBL" id="GAA1676195.1"/>
    </source>
</evidence>
<proteinExistence type="predicted"/>
<accession>A0ABP4SPK0</accession>
<dbReference type="InterPro" id="IPR036390">
    <property type="entry name" value="WH_DNA-bd_sf"/>
</dbReference>
<dbReference type="PROSITE" id="PS51462">
    <property type="entry name" value="NUDIX"/>
    <property type="match status" value="1"/>
</dbReference>
<dbReference type="SUPFAM" id="SSF46785">
    <property type="entry name" value="Winged helix' DNA-binding domain"/>
    <property type="match status" value="1"/>
</dbReference>
<sequence length="236" mass="25893">MSDSITAVEHEVLAAVLQVRTHVLQVLLWQRARKPDAGRWSLPGGRLGPDEDVEHSIRRQLAEKVDVRQLSHVEQLSVFSAPDRRPDTRMVATAFLGLVPSHVDPAVPEDTSWHPVDRLPETAFDHRAIVERARGRLRAKLSYTNIGFAIAPPEFTISELRTHYSAALGYTVSATNLQRVLARRGVLEPTGETAPPGRAGGRPAALFRFAAGGLEVTDQFAVLRPPAGPYAHSSVR</sequence>
<feature type="domain" description="Nudix hydrolase" evidence="1">
    <location>
        <begin position="8"/>
        <end position="137"/>
    </location>
</feature>
<dbReference type="PANTHER" id="PTHR43736:SF4">
    <property type="entry name" value="SLR1690 PROTEIN"/>
    <property type="match status" value="1"/>
</dbReference>
<dbReference type="SUPFAM" id="SSF55811">
    <property type="entry name" value="Nudix"/>
    <property type="match status" value="1"/>
</dbReference>
<dbReference type="InterPro" id="IPR015797">
    <property type="entry name" value="NUDIX_hydrolase-like_dom_sf"/>
</dbReference>
<dbReference type="Gene3D" id="3.90.79.10">
    <property type="entry name" value="Nucleoside Triphosphate Pyrophosphohydrolase"/>
    <property type="match status" value="1"/>
</dbReference>
<reference evidence="3" key="1">
    <citation type="journal article" date="2019" name="Int. J. Syst. Evol. Microbiol.">
        <title>The Global Catalogue of Microorganisms (GCM) 10K type strain sequencing project: providing services to taxonomists for standard genome sequencing and annotation.</title>
        <authorList>
            <consortium name="The Broad Institute Genomics Platform"/>
            <consortium name="The Broad Institute Genome Sequencing Center for Infectious Disease"/>
            <person name="Wu L."/>
            <person name="Ma J."/>
        </authorList>
    </citation>
    <scope>NUCLEOTIDE SEQUENCE [LARGE SCALE GENOMIC DNA]</scope>
    <source>
        <strain evidence="3">JCM 14718</strain>
    </source>
</reference>
<dbReference type="Pfam" id="PF21906">
    <property type="entry name" value="WHD_NrtR"/>
    <property type="match status" value="1"/>
</dbReference>
<evidence type="ECO:0000313" key="3">
    <source>
        <dbReference type="Proteomes" id="UP001500618"/>
    </source>
</evidence>
<gene>
    <name evidence="2" type="ORF">GCM10009765_26940</name>
</gene>
<name>A0ABP4SPK0_9ACTN</name>